<name>X0W4A5_9ZZZZ</name>
<dbReference type="InterPro" id="IPR001466">
    <property type="entry name" value="Beta-lactam-related"/>
</dbReference>
<reference evidence="2" key="1">
    <citation type="journal article" date="2014" name="Front. Microbiol.">
        <title>High frequency of phylogenetically diverse reductive dehalogenase-homologous genes in deep subseafloor sedimentary metagenomes.</title>
        <authorList>
            <person name="Kawai M."/>
            <person name="Futagami T."/>
            <person name="Toyoda A."/>
            <person name="Takaki Y."/>
            <person name="Nishi S."/>
            <person name="Hori S."/>
            <person name="Arai W."/>
            <person name="Tsubouchi T."/>
            <person name="Morono Y."/>
            <person name="Uchiyama I."/>
            <person name="Ito T."/>
            <person name="Fujiyama A."/>
            <person name="Inagaki F."/>
            <person name="Takami H."/>
        </authorList>
    </citation>
    <scope>NUCLEOTIDE SEQUENCE</scope>
    <source>
        <strain evidence="2">Expedition CK06-06</strain>
    </source>
</reference>
<protein>
    <recommendedName>
        <fullName evidence="1">Beta-lactamase-related domain-containing protein</fullName>
    </recommendedName>
</protein>
<proteinExistence type="predicted"/>
<dbReference type="Gene3D" id="3.40.710.10">
    <property type="entry name" value="DD-peptidase/beta-lactamase superfamily"/>
    <property type="match status" value="1"/>
</dbReference>
<sequence>MIKESLAQKIDELFKKWDKPDSPGCTLAIIKDGKNIYKKSYGMADLEHDIPISSESIFSVGSVTKQF</sequence>
<feature type="domain" description="Beta-lactamase-related" evidence="1">
    <location>
        <begin position="17"/>
        <end position="67"/>
    </location>
</feature>
<feature type="non-terminal residue" evidence="2">
    <location>
        <position position="67"/>
    </location>
</feature>
<dbReference type="AlphaFoldDB" id="X0W4A5"/>
<organism evidence="2">
    <name type="scientific">marine sediment metagenome</name>
    <dbReference type="NCBI Taxonomy" id="412755"/>
    <lineage>
        <taxon>unclassified sequences</taxon>
        <taxon>metagenomes</taxon>
        <taxon>ecological metagenomes</taxon>
    </lineage>
</organism>
<dbReference type="Pfam" id="PF00144">
    <property type="entry name" value="Beta-lactamase"/>
    <property type="match status" value="1"/>
</dbReference>
<dbReference type="EMBL" id="BARS01038682">
    <property type="protein sequence ID" value="GAG25390.1"/>
    <property type="molecule type" value="Genomic_DNA"/>
</dbReference>
<comment type="caution">
    <text evidence="2">The sequence shown here is derived from an EMBL/GenBank/DDBJ whole genome shotgun (WGS) entry which is preliminary data.</text>
</comment>
<gene>
    <name evidence="2" type="ORF">S01H1_59163</name>
</gene>
<dbReference type="SUPFAM" id="SSF56601">
    <property type="entry name" value="beta-lactamase/transpeptidase-like"/>
    <property type="match status" value="1"/>
</dbReference>
<evidence type="ECO:0000313" key="2">
    <source>
        <dbReference type="EMBL" id="GAG25390.1"/>
    </source>
</evidence>
<evidence type="ECO:0000259" key="1">
    <source>
        <dbReference type="Pfam" id="PF00144"/>
    </source>
</evidence>
<dbReference type="InterPro" id="IPR012338">
    <property type="entry name" value="Beta-lactam/transpept-like"/>
</dbReference>
<accession>X0W4A5</accession>